<organism evidence="8 9">
    <name type="scientific">Cuscuta campestris</name>
    <dbReference type="NCBI Taxonomy" id="132261"/>
    <lineage>
        <taxon>Eukaryota</taxon>
        <taxon>Viridiplantae</taxon>
        <taxon>Streptophyta</taxon>
        <taxon>Embryophyta</taxon>
        <taxon>Tracheophyta</taxon>
        <taxon>Spermatophyta</taxon>
        <taxon>Magnoliopsida</taxon>
        <taxon>eudicotyledons</taxon>
        <taxon>Gunneridae</taxon>
        <taxon>Pentapetalae</taxon>
        <taxon>asterids</taxon>
        <taxon>lamiids</taxon>
        <taxon>Solanales</taxon>
        <taxon>Convolvulaceae</taxon>
        <taxon>Cuscuteae</taxon>
        <taxon>Cuscuta</taxon>
        <taxon>Cuscuta subgen. Grammica</taxon>
        <taxon>Cuscuta sect. Cleistogrammica</taxon>
    </lineage>
</organism>
<evidence type="ECO:0000256" key="4">
    <source>
        <dbReference type="ARBA" id="ARBA00022989"/>
    </source>
</evidence>
<dbReference type="Proteomes" id="UP000595140">
    <property type="component" value="Unassembled WGS sequence"/>
</dbReference>
<evidence type="ECO:0000256" key="2">
    <source>
        <dbReference type="ARBA" id="ARBA00008803"/>
    </source>
</evidence>
<dbReference type="Pfam" id="PF05346">
    <property type="entry name" value="DUF747"/>
    <property type="match status" value="2"/>
</dbReference>
<feature type="region of interest" description="Disordered" evidence="6">
    <location>
        <begin position="37"/>
        <end position="83"/>
    </location>
</feature>
<evidence type="ECO:0000313" key="9">
    <source>
        <dbReference type="Proteomes" id="UP000595140"/>
    </source>
</evidence>
<sequence length="570" mass="64457">MAIRSSGRRISFNILTASAGGDGEDLEWLSTAAAAIRRSNSDPPGLAPEDGALNPPGSQQKPRKKKKKRNQRGVIERSLLSENSTTETQLQSYICCDPQSSAVVFEEMAAPPEESKCTVSSVIGMQYRELRQRNAALNGGGEEGADSFPVSKETKSNGDGQSSVETVDHNTLVNGDVTVGRNLETEVSLDWKRLMAEDHNNEFLVENSPVKFLVEEMYAGNSLKSTVCLGNEKERERVYDTIIHLPWRCELLINVGFFVCLDSFLSLLTIMPTRIIITFWKFLRFRQLTWPSAAQICDFGCFLALIIGVTLLQQTDISLIYHMIRGQGTVKLYVVYNVLEIFDKLFQSFGGDVMQTLFTTAEGLATCSSENMQYWLRRFILDEIVAVASKGWLCFILEMLKSLQYCYYAVERFHISAFLLFVLAQNILEAEGPWLQSFIYNALVVYICEMMIDIIKHSFVAKFNNIKPMAFSEFLEDLCKQTWNQPESAKNNLVFIPLAPACVVIRVLRPVYAAHLPYSPLSWRVFWILLLSALTFVMLASLKILVGMGLKKHAGWYIKRCQRRKKLHSD</sequence>
<gene>
    <name evidence="8" type="ORF">CCAM_LOCUS28262</name>
</gene>
<feature type="transmembrane region" description="Helical" evidence="7">
    <location>
        <begin position="434"/>
        <end position="452"/>
    </location>
</feature>
<comment type="subcellular location">
    <subcellularLocation>
        <location evidence="1">Membrane</location>
        <topology evidence="1">Multi-pass membrane protein</topology>
    </subcellularLocation>
</comment>
<comment type="similarity">
    <text evidence="2">Belongs to the TAPT1 family.</text>
</comment>
<dbReference type="AlphaFoldDB" id="A0A484MEQ6"/>
<dbReference type="GO" id="GO:0005789">
    <property type="term" value="C:endoplasmic reticulum membrane"/>
    <property type="evidence" value="ECO:0007669"/>
    <property type="project" value="TreeGrafter"/>
</dbReference>
<dbReference type="OrthoDB" id="29023at2759"/>
<reference evidence="8 9" key="1">
    <citation type="submission" date="2018-04" db="EMBL/GenBank/DDBJ databases">
        <authorList>
            <person name="Vogel A."/>
        </authorList>
    </citation>
    <scope>NUCLEOTIDE SEQUENCE [LARGE SCALE GENOMIC DNA]</scope>
</reference>
<feature type="transmembrane region" description="Helical" evidence="7">
    <location>
        <begin position="251"/>
        <end position="280"/>
    </location>
</feature>
<dbReference type="EMBL" id="OOIL02003188">
    <property type="protein sequence ID" value="VFQ86486.1"/>
    <property type="molecule type" value="Genomic_DNA"/>
</dbReference>
<evidence type="ECO:0000256" key="5">
    <source>
        <dbReference type="ARBA" id="ARBA00023136"/>
    </source>
</evidence>
<keyword evidence="9" id="KW-1185">Reference proteome</keyword>
<evidence type="ECO:0000256" key="6">
    <source>
        <dbReference type="SAM" id="MobiDB-lite"/>
    </source>
</evidence>
<dbReference type="PANTHER" id="PTHR13317">
    <property type="entry name" value="TRANSMEMBRANE ANTERIOR POSTERIOR TRANSFORMATION PROTEIN 1 HOMOLOG"/>
    <property type="match status" value="1"/>
</dbReference>
<keyword evidence="4 7" id="KW-1133">Transmembrane helix</keyword>
<protein>
    <recommendedName>
        <fullName evidence="10">Protein POLLEN DEFECTIVE IN GUIDANCE 1</fullName>
    </recommendedName>
</protein>
<accession>A0A484MEQ6</accession>
<evidence type="ECO:0008006" key="10">
    <source>
        <dbReference type="Google" id="ProtNLM"/>
    </source>
</evidence>
<keyword evidence="3 7" id="KW-0812">Transmembrane</keyword>
<name>A0A484MEQ6_9ASTE</name>
<evidence type="ECO:0000256" key="3">
    <source>
        <dbReference type="ARBA" id="ARBA00022692"/>
    </source>
</evidence>
<proteinExistence type="inferred from homology"/>
<evidence type="ECO:0000256" key="7">
    <source>
        <dbReference type="SAM" id="Phobius"/>
    </source>
</evidence>
<dbReference type="PANTHER" id="PTHR13317:SF4">
    <property type="entry name" value="TRANSMEMBRANE ANTERIOR POSTERIOR TRANSFORMATION PROTEIN 1 HOMOLOG"/>
    <property type="match status" value="1"/>
</dbReference>
<feature type="transmembrane region" description="Helical" evidence="7">
    <location>
        <begin position="405"/>
        <end position="428"/>
    </location>
</feature>
<evidence type="ECO:0000256" key="1">
    <source>
        <dbReference type="ARBA" id="ARBA00004141"/>
    </source>
</evidence>
<feature type="region of interest" description="Disordered" evidence="6">
    <location>
        <begin position="137"/>
        <end position="165"/>
    </location>
</feature>
<dbReference type="InterPro" id="IPR008010">
    <property type="entry name" value="Tatp1"/>
</dbReference>
<feature type="transmembrane region" description="Helical" evidence="7">
    <location>
        <begin position="493"/>
        <end position="513"/>
    </location>
</feature>
<evidence type="ECO:0000313" key="8">
    <source>
        <dbReference type="EMBL" id="VFQ86486.1"/>
    </source>
</evidence>
<feature type="transmembrane region" description="Helical" evidence="7">
    <location>
        <begin position="292"/>
        <end position="312"/>
    </location>
</feature>
<keyword evidence="5 7" id="KW-0472">Membrane</keyword>
<feature type="transmembrane region" description="Helical" evidence="7">
    <location>
        <begin position="525"/>
        <end position="550"/>
    </location>
</feature>
<feature type="compositionally biased region" description="Basic residues" evidence="6">
    <location>
        <begin position="61"/>
        <end position="71"/>
    </location>
</feature>